<evidence type="ECO:0000259" key="3">
    <source>
        <dbReference type="Pfam" id="PF20041"/>
    </source>
</evidence>
<feature type="domain" description="DUF6443" evidence="3">
    <location>
        <begin position="30"/>
        <end position="152"/>
    </location>
</feature>
<dbReference type="Gene3D" id="2.180.10.10">
    <property type="entry name" value="RHS repeat-associated core"/>
    <property type="match status" value="1"/>
</dbReference>
<dbReference type="EMBL" id="JAYLAA010000037">
    <property type="protein sequence ID" value="MEC3875816.1"/>
    <property type="molecule type" value="Genomic_DNA"/>
</dbReference>
<organism evidence="4 5">
    <name type="scientific">Chryseobacterium salviniae</name>
    <dbReference type="NCBI Taxonomy" id="3101750"/>
    <lineage>
        <taxon>Bacteria</taxon>
        <taxon>Pseudomonadati</taxon>
        <taxon>Bacteroidota</taxon>
        <taxon>Flavobacteriia</taxon>
        <taxon>Flavobacteriales</taxon>
        <taxon>Weeksellaceae</taxon>
        <taxon>Chryseobacterium group</taxon>
        <taxon>Chryseobacterium</taxon>
    </lineage>
</organism>
<feature type="compositionally biased region" description="Basic and acidic residues" evidence="1">
    <location>
        <begin position="1101"/>
        <end position="1110"/>
    </location>
</feature>
<dbReference type="NCBIfam" id="TIGR03696">
    <property type="entry name" value="Rhs_assc_core"/>
    <property type="match status" value="1"/>
</dbReference>
<feature type="compositionally biased region" description="Polar residues" evidence="1">
    <location>
        <begin position="1027"/>
        <end position="1043"/>
    </location>
</feature>
<keyword evidence="5" id="KW-1185">Reference proteome</keyword>
<protein>
    <submittedName>
        <fullName evidence="4">DUF6443 domain-containing protein</fullName>
    </submittedName>
</protein>
<proteinExistence type="predicted"/>
<comment type="caution">
    <text evidence="4">The sequence shown here is derived from an EMBL/GenBank/DDBJ whole genome shotgun (WGS) entry which is preliminary data.</text>
</comment>
<dbReference type="InterPro" id="IPR022385">
    <property type="entry name" value="Rhs_assc_core"/>
</dbReference>
<sequence length="1110" mass="126724">MKRIILPISTLFFSVSIFGQVTTTENYIQTRTYLEPVTVTSPAAKQSQTVQYFDGLGRSKQVVNVKATPLQQDLVTAVRYDGFGRQEDFWLAAPMSTLNGGIQTAVDATAQTYYNDVRPFTHQNLEKSPLNRPLSNTQTGTVWESHPVQFKYESSETNDHVKKLVATTTWADDATNSKTKYISDFGPGQLYKNTTIDEDGNTTIEFKNGQGQIVLSRKVISSIENADTYYVYNEYDELVLVVSPRAIFEFFNEFGAGMDDEIPDNILNNLCYQYKYDRRNRVVEKKMPGKGWESILYDKQNRVVATQDQELKNKGQWLYTKYDQFGRIAITGIGTGGNRATEQVVADTYGSNNVNRLNAPSFARQGMDVYYGNQDNTYPNSTRWVTLLSLNYYDTYPGYGFNPSFPSDILGEAILTGVPDNNGLSTKGLPVMSTIKNIEDDNWTKNYSYYDRKSRLIRTYSINHLGGRTKIDSKLDFVGITLQTITTHKGLDTDTDKVIIENFTYDSQNRLLSHRHKVDNNSEEYLTQNEYNELSQLKNKKVGGTIANSGIQSIDYQYNLRGWLTNINDIENLNDKKFAYQIKYDSPETTPFSKKKYNGNITEVNWRTSTDDIFRRYQYGYDNLNRMTYSIFSEPKLAIPYKYLYGEDVFYDLNGNITTLLRTGDQYSPTELIDDLTYQYNGNQIVVIYDYSQNPSGYPGGGNVISYDNNGNMKNMPDKGITSIVYNYLNLPSNIVEDTGFEKNTFKYTYNANGTKLKKEIVSTLSSQVRIVYYIDGFQYDNKGSLCFNCPTTQPILKFIPTSEGYYNFENNKYIYNYTDHLGNVRLSFQQNGSSTEVLEENNYYAFGLKHTAYNILQGNPSYNYKYNGKELQETGMYDYGARFYMPDIVRTPQIDPLTEKMPEWSPYSYAFNNPIRNTDPTGMEPEDVINGDNEESRTLKEPSQCCWGMFRFMPLLEGGSNIKPTVIEVATKTGETAGKTSESLAKTSEGAQKSNERVRYQNEVERAKDKMDGINRAQENLKRSAPQGSKQNAIQSTKKSQQNLNNALRRIDLSSMDEFDVKVTPTTIKKDNISVPKPRPVQPTFTPKKSAPKPEPQKPPVDDYYRIYS</sequence>
<dbReference type="InterPro" id="IPR045619">
    <property type="entry name" value="DUF6443"/>
</dbReference>
<dbReference type="Proteomes" id="UP001348397">
    <property type="component" value="Unassembled WGS sequence"/>
</dbReference>
<dbReference type="InterPro" id="IPR050708">
    <property type="entry name" value="T6SS_VgrG/RHS"/>
</dbReference>
<evidence type="ECO:0000256" key="2">
    <source>
        <dbReference type="SAM" id="SignalP"/>
    </source>
</evidence>
<feature type="signal peptide" evidence="2">
    <location>
        <begin position="1"/>
        <end position="19"/>
    </location>
</feature>
<evidence type="ECO:0000256" key="1">
    <source>
        <dbReference type="SAM" id="MobiDB-lite"/>
    </source>
</evidence>
<feature type="region of interest" description="Disordered" evidence="1">
    <location>
        <begin position="1064"/>
        <end position="1110"/>
    </location>
</feature>
<dbReference type="PANTHER" id="PTHR32305:SF15">
    <property type="entry name" value="PROTEIN RHSA-RELATED"/>
    <property type="match status" value="1"/>
</dbReference>
<feature type="region of interest" description="Disordered" evidence="1">
    <location>
        <begin position="974"/>
        <end position="1043"/>
    </location>
</feature>
<feature type="compositionally biased region" description="Polar residues" evidence="1">
    <location>
        <begin position="979"/>
        <end position="994"/>
    </location>
</feature>
<feature type="compositionally biased region" description="Basic and acidic residues" evidence="1">
    <location>
        <begin position="995"/>
        <end position="1014"/>
    </location>
</feature>
<dbReference type="RefSeq" id="WP_326320621.1">
    <property type="nucleotide sequence ID" value="NZ_JAYLAA010000037.1"/>
</dbReference>
<evidence type="ECO:0000313" key="5">
    <source>
        <dbReference type="Proteomes" id="UP001348397"/>
    </source>
</evidence>
<dbReference type="Pfam" id="PF20041">
    <property type="entry name" value="DUF6443"/>
    <property type="match status" value="1"/>
</dbReference>
<keyword evidence="2" id="KW-0732">Signal</keyword>
<gene>
    <name evidence="4" type="ORF">SOP96_08855</name>
</gene>
<evidence type="ECO:0000313" key="4">
    <source>
        <dbReference type="EMBL" id="MEC3875816.1"/>
    </source>
</evidence>
<reference evidence="4 5" key="1">
    <citation type="submission" date="2024-01" db="EMBL/GenBank/DDBJ databases">
        <title>Chryseobacterium sp. T9W2-O.</title>
        <authorList>
            <person name="Maltman C."/>
        </authorList>
    </citation>
    <scope>NUCLEOTIDE SEQUENCE [LARGE SCALE GENOMIC DNA]</scope>
    <source>
        <strain evidence="4 5">T9W2-O</strain>
    </source>
</reference>
<feature type="chain" id="PRO_5045372782" evidence="2">
    <location>
        <begin position="20"/>
        <end position="1110"/>
    </location>
</feature>
<dbReference type="PANTHER" id="PTHR32305">
    <property type="match status" value="1"/>
</dbReference>
<accession>A0ABU6HT12</accession>
<name>A0ABU6HT12_9FLAO</name>